<gene>
    <name evidence="2" type="ORF">DICVIV_10479</name>
</gene>
<dbReference type="AlphaFoldDB" id="A0A0D8XI97"/>
<evidence type="ECO:0000313" key="3">
    <source>
        <dbReference type="Proteomes" id="UP000053766"/>
    </source>
</evidence>
<dbReference type="STRING" id="29172.A0A0D8XI97"/>
<dbReference type="Proteomes" id="UP000053766">
    <property type="component" value="Unassembled WGS sequence"/>
</dbReference>
<dbReference type="GO" id="GO:0004620">
    <property type="term" value="F:phospholipase activity"/>
    <property type="evidence" value="ECO:0007669"/>
    <property type="project" value="InterPro"/>
</dbReference>
<dbReference type="OrthoDB" id="5865920at2759"/>
<accession>A0A0D8XI97</accession>
<dbReference type="EMBL" id="KN716553">
    <property type="protein sequence ID" value="KJH43499.1"/>
    <property type="molecule type" value="Genomic_DNA"/>
</dbReference>
<protein>
    <submittedName>
        <fullName evidence="2">Uncharacterized protein</fullName>
    </submittedName>
</protein>
<reference evidence="2 3" key="1">
    <citation type="submission" date="2013-11" db="EMBL/GenBank/DDBJ databases">
        <title>Draft genome of the bovine lungworm Dictyocaulus viviparus.</title>
        <authorList>
            <person name="Mitreva M."/>
        </authorList>
    </citation>
    <scope>NUCLEOTIDE SEQUENCE [LARGE SCALE GENOMIC DNA]</scope>
    <source>
        <strain evidence="2 3">HannoverDv2000</strain>
    </source>
</reference>
<organism evidence="2 3">
    <name type="scientific">Dictyocaulus viviparus</name>
    <name type="common">Bovine lungworm</name>
    <dbReference type="NCBI Taxonomy" id="29172"/>
    <lineage>
        <taxon>Eukaryota</taxon>
        <taxon>Metazoa</taxon>
        <taxon>Ecdysozoa</taxon>
        <taxon>Nematoda</taxon>
        <taxon>Chromadorea</taxon>
        <taxon>Rhabditida</taxon>
        <taxon>Rhabditina</taxon>
        <taxon>Rhabditomorpha</taxon>
        <taxon>Strongyloidea</taxon>
        <taxon>Metastrongylidae</taxon>
        <taxon>Dictyocaulus</taxon>
    </lineage>
</organism>
<dbReference type="PANTHER" id="PTHR21325:SF32">
    <property type="entry name" value="LIPASE_GDSL DOMAIN-CONTAINING PROTEIN"/>
    <property type="match status" value="1"/>
</dbReference>
<reference evidence="3" key="2">
    <citation type="journal article" date="2016" name="Sci. Rep.">
        <title>Dictyocaulus viviparus genome, variome and transcriptome elucidate lungworm biology and support future intervention.</title>
        <authorList>
            <person name="McNulty S.N."/>
            <person name="Strube C."/>
            <person name="Rosa B.A."/>
            <person name="Martin J.C."/>
            <person name="Tyagi R."/>
            <person name="Choi Y.J."/>
            <person name="Wang Q."/>
            <person name="Hallsworth Pepin K."/>
            <person name="Zhang X."/>
            <person name="Ozersky P."/>
            <person name="Wilson R.K."/>
            <person name="Sternberg P.W."/>
            <person name="Gasser R.B."/>
            <person name="Mitreva M."/>
        </authorList>
    </citation>
    <scope>NUCLEOTIDE SEQUENCE [LARGE SCALE GENOMIC DNA]</scope>
    <source>
        <strain evidence="3">HannoverDv2000</strain>
    </source>
</reference>
<keyword evidence="3" id="KW-1185">Reference proteome</keyword>
<name>A0A0D8XI97_DICVI</name>
<sequence length="209" mass="23031">MLHVLIYIATFLATSAYLHRPLEAIVEHSNLPNLLSRGSYIGEQNDEYEYGNTMNGTLDFDNEDHFDDHLEGVQGDSEVNEDRHPNLESFLSNISQPLNRNEDRGVFIGDNRNGINEVKPEQRRLAPIAVINSVFNNRKSFACPKIKTDLKTGTSIGDLSPEDIRIIASMGDALATGMGLWPKTNIEFRGAAFPSGGDATIDGLVTIPS</sequence>
<feature type="signal peptide" evidence="1">
    <location>
        <begin position="1"/>
        <end position="16"/>
    </location>
</feature>
<feature type="chain" id="PRO_5002335800" evidence="1">
    <location>
        <begin position="17"/>
        <end position="209"/>
    </location>
</feature>
<keyword evidence="1" id="KW-0732">Signal</keyword>
<dbReference type="InterPro" id="IPR038885">
    <property type="entry name" value="PLB1"/>
</dbReference>
<evidence type="ECO:0000256" key="1">
    <source>
        <dbReference type="SAM" id="SignalP"/>
    </source>
</evidence>
<dbReference type="GO" id="GO:0006644">
    <property type="term" value="P:phospholipid metabolic process"/>
    <property type="evidence" value="ECO:0007669"/>
    <property type="project" value="TreeGrafter"/>
</dbReference>
<dbReference type="PANTHER" id="PTHR21325">
    <property type="entry name" value="PHOSPHOLIPASE B, PLB1"/>
    <property type="match status" value="1"/>
</dbReference>
<proteinExistence type="predicted"/>
<evidence type="ECO:0000313" key="2">
    <source>
        <dbReference type="EMBL" id="KJH43499.1"/>
    </source>
</evidence>